<reference evidence="3 4" key="1">
    <citation type="submission" date="2020-08" db="EMBL/GenBank/DDBJ databases">
        <title>Sequencing the genomes of 1000 actinobacteria strains.</title>
        <authorList>
            <person name="Klenk H.-P."/>
        </authorList>
    </citation>
    <scope>NUCLEOTIDE SEQUENCE [LARGE SCALE GENOMIC DNA]</scope>
    <source>
        <strain evidence="3 4">DSM 11053</strain>
    </source>
</reference>
<evidence type="ECO:0000256" key="1">
    <source>
        <dbReference type="SAM" id="MobiDB-lite"/>
    </source>
</evidence>
<dbReference type="InterPro" id="IPR001763">
    <property type="entry name" value="Rhodanese-like_dom"/>
</dbReference>
<keyword evidence="4" id="KW-1185">Reference proteome</keyword>
<dbReference type="PROSITE" id="PS50206">
    <property type="entry name" value="RHODANESE_3"/>
    <property type="match status" value="1"/>
</dbReference>
<dbReference type="PANTHER" id="PTHR43031">
    <property type="entry name" value="FAD-DEPENDENT OXIDOREDUCTASE"/>
    <property type="match status" value="1"/>
</dbReference>
<dbReference type="GO" id="GO:0016740">
    <property type="term" value="F:transferase activity"/>
    <property type="evidence" value="ECO:0007669"/>
    <property type="project" value="UniProtKB-KW"/>
</dbReference>
<dbReference type="AlphaFoldDB" id="A0A7W5JVI2"/>
<dbReference type="InterPro" id="IPR036873">
    <property type="entry name" value="Rhodanese-like_dom_sf"/>
</dbReference>
<dbReference type="Pfam" id="PF00581">
    <property type="entry name" value="Rhodanese"/>
    <property type="match status" value="1"/>
</dbReference>
<dbReference type="RefSeq" id="WP_183337949.1">
    <property type="nucleotide sequence ID" value="NZ_JACHZG010000001.1"/>
</dbReference>
<feature type="domain" description="Rhodanese" evidence="2">
    <location>
        <begin position="17"/>
        <end position="101"/>
    </location>
</feature>
<name>A0A7W5JVI2_9ACTN</name>
<accession>A0A7W5JVI2</accession>
<comment type="caution">
    <text evidence="3">The sequence shown here is derived from an EMBL/GenBank/DDBJ whole genome shotgun (WGS) entry which is preliminary data.</text>
</comment>
<feature type="compositionally biased region" description="Basic and acidic residues" evidence="1">
    <location>
        <begin position="32"/>
        <end position="41"/>
    </location>
</feature>
<evidence type="ECO:0000313" key="3">
    <source>
        <dbReference type="EMBL" id="MBB3327018.1"/>
    </source>
</evidence>
<evidence type="ECO:0000313" key="4">
    <source>
        <dbReference type="Proteomes" id="UP000565572"/>
    </source>
</evidence>
<keyword evidence="3" id="KW-0808">Transferase</keyword>
<dbReference type="InterPro" id="IPR050229">
    <property type="entry name" value="GlpE_sulfurtransferase"/>
</dbReference>
<sequence length="110" mass="11830">MSREADLDPQDAFDLLRRGEIRMLDVREPHEWANGHPEGADHLPLGDVTADAVPDDRPVLTVCRSGRRSGQAADRLSSTHEVRNVAGGLTAWAEQGLPLVDDAGQPGTLG</sequence>
<dbReference type="SMART" id="SM00450">
    <property type="entry name" value="RHOD"/>
    <property type="match status" value="1"/>
</dbReference>
<dbReference type="Proteomes" id="UP000565572">
    <property type="component" value="Unassembled WGS sequence"/>
</dbReference>
<organism evidence="3 4">
    <name type="scientific">Microlunatus antarcticus</name>
    <dbReference type="NCBI Taxonomy" id="53388"/>
    <lineage>
        <taxon>Bacteria</taxon>
        <taxon>Bacillati</taxon>
        <taxon>Actinomycetota</taxon>
        <taxon>Actinomycetes</taxon>
        <taxon>Propionibacteriales</taxon>
        <taxon>Propionibacteriaceae</taxon>
        <taxon>Microlunatus</taxon>
    </lineage>
</organism>
<gene>
    <name evidence="3" type="ORF">FHX39_001962</name>
</gene>
<proteinExistence type="predicted"/>
<dbReference type="PANTHER" id="PTHR43031:SF1">
    <property type="entry name" value="PYRIDINE NUCLEOTIDE-DISULPHIDE OXIDOREDUCTASE"/>
    <property type="match status" value="1"/>
</dbReference>
<evidence type="ECO:0000259" key="2">
    <source>
        <dbReference type="PROSITE" id="PS50206"/>
    </source>
</evidence>
<dbReference type="SUPFAM" id="SSF52821">
    <property type="entry name" value="Rhodanese/Cell cycle control phosphatase"/>
    <property type="match status" value="1"/>
</dbReference>
<feature type="region of interest" description="Disordered" evidence="1">
    <location>
        <begin position="32"/>
        <end position="53"/>
    </location>
</feature>
<dbReference type="EMBL" id="JACHZG010000001">
    <property type="protein sequence ID" value="MBB3327018.1"/>
    <property type="molecule type" value="Genomic_DNA"/>
</dbReference>
<protein>
    <submittedName>
        <fullName evidence="3">Rhodanese-related sulfurtransferase</fullName>
    </submittedName>
</protein>
<dbReference type="Gene3D" id="3.40.250.10">
    <property type="entry name" value="Rhodanese-like domain"/>
    <property type="match status" value="1"/>
</dbReference>
<dbReference type="CDD" id="cd00158">
    <property type="entry name" value="RHOD"/>
    <property type="match status" value="1"/>
</dbReference>